<comment type="catalytic activity">
    <reaction evidence="5">
        <text>isopentenyl diphosphate + 2 oxidized [2Fe-2S]-[ferredoxin] + H2O = (2E)-4-hydroxy-3-methylbut-2-enyl diphosphate + 2 reduced [2Fe-2S]-[ferredoxin] + 2 H(+)</text>
        <dbReference type="Rhea" id="RHEA:24488"/>
        <dbReference type="Rhea" id="RHEA-COMP:10000"/>
        <dbReference type="Rhea" id="RHEA-COMP:10001"/>
        <dbReference type="ChEBI" id="CHEBI:15377"/>
        <dbReference type="ChEBI" id="CHEBI:15378"/>
        <dbReference type="ChEBI" id="CHEBI:33737"/>
        <dbReference type="ChEBI" id="CHEBI:33738"/>
        <dbReference type="ChEBI" id="CHEBI:128753"/>
        <dbReference type="ChEBI" id="CHEBI:128769"/>
        <dbReference type="EC" id="1.17.7.4"/>
    </reaction>
</comment>
<dbReference type="GO" id="GO:0051745">
    <property type="term" value="F:4-hydroxy-3-methylbut-2-enyl diphosphate reductase activity"/>
    <property type="evidence" value="ECO:0007669"/>
    <property type="project" value="UniProtKB-UniRule"/>
</dbReference>
<dbReference type="HOGENOM" id="CLU_027486_0_1_12"/>
<dbReference type="KEGG" id="tpi:TREPR_1548"/>
<feature type="binding site" evidence="5">
    <location>
        <position position="271"/>
    </location>
    <ligand>
        <name>dimethylallyl diphosphate</name>
        <dbReference type="ChEBI" id="CHEBI:57623"/>
    </ligand>
</feature>
<dbReference type="Gene3D" id="3.40.1010.20">
    <property type="entry name" value="4-hydroxy-3-methylbut-2-enyl diphosphate reductase, catalytic domain"/>
    <property type="match status" value="2"/>
</dbReference>
<feature type="binding site" evidence="5">
    <location>
        <position position="128"/>
    </location>
    <ligand>
        <name>(2E)-4-hydroxy-3-methylbut-2-enyl diphosphate</name>
        <dbReference type="ChEBI" id="CHEBI:128753"/>
    </ligand>
</feature>
<comment type="function">
    <text evidence="5">Catalyzes the conversion of 1-hydroxy-2-methyl-2-(E)-butenyl 4-diphosphate (HMBPP) into a mixture of isopentenyl diphosphate (IPP) and dimethylallyl diphosphate (DMAPP). Acts in the terminal step of the DOXP/MEP pathway for isoprenoid precursor biosynthesis.</text>
</comment>
<dbReference type="GO" id="GO:0046872">
    <property type="term" value="F:metal ion binding"/>
    <property type="evidence" value="ECO:0007669"/>
    <property type="project" value="UniProtKB-KW"/>
</dbReference>
<dbReference type="GO" id="GO:0019288">
    <property type="term" value="P:isopentenyl diphosphate biosynthetic process, methylerythritol 4-phosphate pathway"/>
    <property type="evidence" value="ECO:0007669"/>
    <property type="project" value="UniProtKB-UniRule"/>
</dbReference>
<comment type="pathway">
    <text evidence="5">Isoprenoid biosynthesis; isopentenyl diphosphate biosynthesis via DXP pathway; isopentenyl diphosphate from 1-deoxy-D-xylulose 5-phosphate: step 6/6.</text>
</comment>
<comment type="similarity">
    <text evidence="5">Belongs to the IspH family.</text>
</comment>
<keyword evidence="2 5" id="KW-0479">Metal-binding</keyword>
<feature type="active site" description="Proton donor" evidence="5">
    <location>
        <position position="130"/>
    </location>
</feature>
<feature type="binding site" evidence="5">
    <location>
        <position position="271"/>
    </location>
    <ligand>
        <name>isopentenyl diphosphate</name>
        <dbReference type="ChEBI" id="CHEBI:128769"/>
    </ligand>
</feature>
<keyword evidence="5 6" id="KW-0560">Oxidoreductase</keyword>
<protein>
    <recommendedName>
        <fullName evidence="5">4-hydroxy-3-methylbut-2-enyl diphosphate reductase</fullName>
        <shortName evidence="5">HMBPP reductase</shortName>
        <ecNumber evidence="5">1.17.7.4</ecNumber>
    </recommendedName>
</protein>
<dbReference type="RefSeq" id="WP_015708561.1">
    <property type="nucleotide sequence ID" value="NC_015578.1"/>
</dbReference>
<organism evidence="6 7">
    <name type="scientific">Treponema primitia (strain ATCC BAA-887 / DSM 12427 / ZAS-2)</name>
    <dbReference type="NCBI Taxonomy" id="545694"/>
    <lineage>
        <taxon>Bacteria</taxon>
        <taxon>Pseudomonadati</taxon>
        <taxon>Spirochaetota</taxon>
        <taxon>Spirochaetia</taxon>
        <taxon>Spirochaetales</taxon>
        <taxon>Treponemataceae</taxon>
        <taxon>Treponema</taxon>
    </lineage>
</organism>
<dbReference type="NCBIfam" id="TIGR00216">
    <property type="entry name" value="ispH_lytB"/>
    <property type="match status" value="1"/>
</dbReference>
<keyword evidence="4 5" id="KW-0411">Iron-sulfur</keyword>
<feature type="binding site" evidence="5">
    <location>
        <position position="228"/>
    </location>
    <ligand>
        <name>dimethylallyl diphosphate</name>
        <dbReference type="ChEBI" id="CHEBI:57623"/>
    </ligand>
</feature>
<dbReference type="eggNOG" id="COG0761">
    <property type="taxonomic scope" value="Bacteria"/>
</dbReference>
<feature type="binding site" evidence="5">
    <location>
        <position position="230"/>
    </location>
    <ligand>
        <name>isopentenyl diphosphate</name>
        <dbReference type="ChEBI" id="CHEBI:128769"/>
    </ligand>
</feature>
<feature type="binding site" evidence="5">
    <location>
        <position position="100"/>
    </location>
    <ligand>
        <name>[4Fe-4S] cluster</name>
        <dbReference type="ChEBI" id="CHEBI:49883"/>
    </ligand>
</feature>
<evidence type="ECO:0000256" key="2">
    <source>
        <dbReference type="ARBA" id="ARBA00022723"/>
    </source>
</evidence>
<feature type="binding site" evidence="5">
    <location>
        <position position="228"/>
    </location>
    <ligand>
        <name>isopentenyl diphosphate</name>
        <dbReference type="ChEBI" id="CHEBI:128769"/>
    </ligand>
</feature>
<feature type="binding site" evidence="5">
    <location>
        <position position="78"/>
    </location>
    <ligand>
        <name>dimethylallyl diphosphate</name>
        <dbReference type="ChEBI" id="CHEBI:57623"/>
    </ligand>
</feature>
<comment type="catalytic activity">
    <reaction evidence="5">
        <text>dimethylallyl diphosphate + 2 oxidized [2Fe-2S]-[ferredoxin] + H2O = (2E)-4-hydroxy-3-methylbut-2-enyl diphosphate + 2 reduced [2Fe-2S]-[ferredoxin] + 2 H(+)</text>
        <dbReference type="Rhea" id="RHEA:24825"/>
        <dbReference type="Rhea" id="RHEA-COMP:10000"/>
        <dbReference type="Rhea" id="RHEA-COMP:10001"/>
        <dbReference type="ChEBI" id="CHEBI:15377"/>
        <dbReference type="ChEBI" id="CHEBI:15378"/>
        <dbReference type="ChEBI" id="CHEBI:33737"/>
        <dbReference type="ChEBI" id="CHEBI:33738"/>
        <dbReference type="ChEBI" id="CHEBI:57623"/>
        <dbReference type="ChEBI" id="CHEBI:128753"/>
        <dbReference type="EC" id="1.17.7.4"/>
    </reaction>
</comment>
<dbReference type="HAMAP" id="MF_00191">
    <property type="entry name" value="IspH"/>
    <property type="match status" value="1"/>
</dbReference>
<evidence type="ECO:0000313" key="7">
    <source>
        <dbReference type="Proteomes" id="UP000009223"/>
    </source>
</evidence>
<feature type="binding site" evidence="5">
    <location>
        <position position="172"/>
    </location>
    <ligand>
        <name>(2E)-4-hydroxy-3-methylbut-2-enyl diphosphate</name>
        <dbReference type="ChEBI" id="CHEBI:128753"/>
    </ligand>
</feature>
<proteinExistence type="inferred from homology"/>
<comment type="cofactor">
    <cofactor evidence="5">
        <name>[4Fe-4S] cluster</name>
        <dbReference type="ChEBI" id="CHEBI:49883"/>
    </cofactor>
    <text evidence="5">Binds 1 [4Fe-4S] cluster per subunit.</text>
</comment>
<feature type="binding site" evidence="5">
    <location>
        <position position="128"/>
    </location>
    <ligand>
        <name>isopentenyl diphosphate</name>
        <dbReference type="ChEBI" id="CHEBI:128769"/>
    </ligand>
</feature>
<name>F5YPF2_TREPZ</name>
<comment type="pathway">
    <text evidence="5">Isoprenoid biosynthesis; dimethylallyl diphosphate biosynthesis; dimethylallyl diphosphate from (2E)-4-hydroxy-3-methylbutenyl diphosphate: step 1/1.</text>
</comment>
<feature type="binding site" evidence="5">
    <location>
        <position position="128"/>
    </location>
    <ligand>
        <name>dimethylallyl diphosphate</name>
        <dbReference type="ChEBI" id="CHEBI:57623"/>
    </ligand>
</feature>
<dbReference type="GO" id="GO:0051539">
    <property type="term" value="F:4 iron, 4 sulfur cluster binding"/>
    <property type="evidence" value="ECO:0007669"/>
    <property type="project" value="UniProtKB-UniRule"/>
</dbReference>
<feature type="binding site" evidence="5">
    <location>
        <position position="200"/>
    </location>
    <ligand>
        <name>[4Fe-4S] cluster</name>
        <dbReference type="ChEBI" id="CHEBI:49883"/>
    </ligand>
</feature>
<evidence type="ECO:0000256" key="1">
    <source>
        <dbReference type="ARBA" id="ARBA00022485"/>
    </source>
</evidence>
<dbReference type="EC" id="1.17.7.4" evidence="5"/>
<feature type="binding site" evidence="5">
    <location>
        <position position="230"/>
    </location>
    <ligand>
        <name>(2E)-4-hydroxy-3-methylbut-2-enyl diphosphate</name>
        <dbReference type="ChEBI" id="CHEBI:128753"/>
    </ligand>
</feature>
<keyword evidence="3 5" id="KW-0408">Iron</keyword>
<feature type="binding site" evidence="5">
    <location>
        <position position="271"/>
    </location>
    <ligand>
        <name>(2E)-4-hydroxy-3-methylbut-2-enyl diphosphate</name>
        <dbReference type="ChEBI" id="CHEBI:128753"/>
    </ligand>
</feature>
<comment type="caution">
    <text evidence="5">Lacks conserved residue(s) required for the propagation of feature annotation.</text>
</comment>
<evidence type="ECO:0000313" key="6">
    <source>
        <dbReference type="EMBL" id="AEF84997.1"/>
    </source>
</evidence>
<dbReference type="GO" id="GO:0050992">
    <property type="term" value="P:dimethylallyl diphosphate biosynthetic process"/>
    <property type="evidence" value="ECO:0007669"/>
    <property type="project" value="UniProtKB-UniRule"/>
</dbReference>
<dbReference type="GO" id="GO:0016114">
    <property type="term" value="P:terpenoid biosynthetic process"/>
    <property type="evidence" value="ECO:0007669"/>
    <property type="project" value="UniProtKB-UniRule"/>
</dbReference>
<reference evidence="6 7" key="2">
    <citation type="journal article" date="2011" name="ISME J.">
        <title>RNA-seq reveals cooperative metabolic interactions between two termite-gut spirochete species in co-culture.</title>
        <authorList>
            <person name="Rosenthal A.Z."/>
            <person name="Matson E.G."/>
            <person name="Eldar A."/>
            <person name="Leadbetter J.R."/>
        </authorList>
    </citation>
    <scope>NUCLEOTIDE SEQUENCE [LARGE SCALE GENOMIC DNA]</scope>
    <source>
        <strain evidence="7">ATCC BAA-887 / DSM 12427 / ZAS-2</strain>
    </source>
</reference>
<feature type="binding site" evidence="5">
    <location>
        <position position="230"/>
    </location>
    <ligand>
        <name>dimethylallyl diphosphate</name>
        <dbReference type="ChEBI" id="CHEBI:57623"/>
    </ligand>
</feature>
<feature type="binding site" evidence="5">
    <location>
        <position position="43"/>
    </location>
    <ligand>
        <name>isopentenyl diphosphate</name>
        <dbReference type="ChEBI" id="CHEBI:128769"/>
    </ligand>
</feature>
<gene>
    <name evidence="5 6" type="primary">ispH</name>
    <name evidence="6" type="ordered locus">TREPR_1548</name>
</gene>
<evidence type="ECO:0000256" key="3">
    <source>
        <dbReference type="ARBA" id="ARBA00023004"/>
    </source>
</evidence>
<sequence length="291" mass="31342">MKVIRARILGYCMGVRRAMDMAEKTLKQRSGPGRVFAMGPLIHNPQAMDALKGQGLEVLDGDELPLDLSASTVIIRAHGITPQLELTLVNRKAHLVDATCPKVKASQLKARALHEEGYRIFLAGDRDHGEIIGIQGYAPHCILAANSTEAAEAAKKLLREDPEARTALIGQTTISPAEYRAIEERIRSFFPALELLDTICGATEARQDSLRSLCAEADAIVVAGGRSSANTRRLLAIARQEGKPAWLVESPAEIPPETRTFKTLGLCAGASTPESLIGAIEKALLKEGPEP</sequence>
<keyword evidence="5" id="KW-0414">Isoprene biosynthesis</keyword>
<dbReference type="EMBL" id="CP001843">
    <property type="protein sequence ID" value="AEF84997.1"/>
    <property type="molecule type" value="Genomic_DNA"/>
</dbReference>
<dbReference type="PANTHER" id="PTHR30426:SF0">
    <property type="entry name" value="4-HYDROXY-3-METHYLBUT-2-ENYL DIPHOSPHATE REDUCTASE"/>
    <property type="match status" value="1"/>
</dbReference>
<dbReference type="OrthoDB" id="9777362at2"/>
<feature type="binding site" evidence="5">
    <location>
        <position position="78"/>
    </location>
    <ligand>
        <name>(2E)-4-hydroxy-3-methylbut-2-enyl diphosphate</name>
        <dbReference type="ChEBI" id="CHEBI:128753"/>
    </ligand>
</feature>
<accession>F5YPF2</accession>
<keyword evidence="1 5" id="KW-0004">4Fe-4S</keyword>
<feature type="binding site" evidence="5">
    <location>
        <position position="43"/>
    </location>
    <ligand>
        <name>(2E)-4-hydroxy-3-methylbut-2-enyl diphosphate</name>
        <dbReference type="ChEBI" id="CHEBI:128753"/>
    </ligand>
</feature>
<dbReference type="AlphaFoldDB" id="F5YPF2"/>
<evidence type="ECO:0000256" key="5">
    <source>
        <dbReference type="HAMAP-Rule" id="MF_00191"/>
    </source>
</evidence>
<dbReference type="Pfam" id="PF02401">
    <property type="entry name" value="LYTB"/>
    <property type="match status" value="1"/>
</dbReference>
<dbReference type="InterPro" id="IPR003451">
    <property type="entry name" value="LytB/IspH"/>
</dbReference>
<evidence type="ECO:0000256" key="4">
    <source>
        <dbReference type="ARBA" id="ARBA00023014"/>
    </source>
</evidence>
<dbReference type="UniPathway" id="UPA00056">
    <property type="reaction ID" value="UER00097"/>
</dbReference>
<dbReference type="Proteomes" id="UP000009223">
    <property type="component" value="Chromosome"/>
</dbReference>
<dbReference type="UniPathway" id="UPA00059">
    <property type="reaction ID" value="UER00105"/>
</dbReference>
<keyword evidence="7" id="KW-1185">Reference proteome</keyword>
<feature type="binding site" evidence="5">
    <location>
        <position position="228"/>
    </location>
    <ligand>
        <name>(2E)-4-hydroxy-3-methylbut-2-enyl diphosphate</name>
        <dbReference type="ChEBI" id="CHEBI:128753"/>
    </ligand>
</feature>
<feature type="binding site" evidence="5">
    <location>
        <position position="78"/>
    </location>
    <ligand>
        <name>isopentenyl diphosphate</name>
        <dbReference type="ChEBI" id="CHEBI:128769"/>
    </ligand>
</feature>
<reference evidence="7" key="1">
    <citation type="submission" date="2009-12" db="EMBL/GenBank/DDBJ databases">
        <title>Complete sequence of Treponema primitia strain ZAS-2.</title>
        <authorList>
            <person name="Tetu S.G."/>
            <person name="Matson E."/>
            <person name="Ren Q."/>
            <person name="Seshadri R."/>
            <person name="Elbourne L."/>
            <person name="Hassan K.A."/>
            <person name="Durkin A."/>
            <person name="Radune D."/>
            <person name="Mohamoud Y."/>
            <person name="Shay R."/>
            <person name="Jin S."/>
            <person name="Zhang X."/>
            <person name="Lucey K."/>
            <person name="Ballor N.R."/>
            <person name="Ottesen E."/>
            <person name="Rosenthal R."/>
            <person name="Allen A."/>
            <person name="Leadbetter J.R."/>
            <person name="Paulsen I.T."/>
        </authorList>
    </citation>
    <scope>NUCLEOTIDE SEQUENCE [LARGE SCALE GENOMIC DNA]</scope>
    <source>
        <strain evidence="7">ATCC BAA-887 / DSM 12427 / ZAS-2</strain>
    </source>
</reference>
<dbReference type="STRING" id="545694.TREPR_1548"/>
<feature type="binding site" evidence="5">
    <location>
        <position position="43"/>
    </location>
    <ligand>
        <name>dimethylallyl diphosphate</name>
        <dbReference type="ChEBI" id="CHEBI:57623"/>
    </ligand>
</feature>
<dbReference type="CDD" id="cd13944">
    <property type="entry name" value="lytB_ispH"/>
    <property type="match status" value="1"/>
</dbReference>
<dbReference type="Gene3D" id="3.40.50.11270">
    <property type="match status" value="1"/>
</dbReference>
<feature type="binding site" evidence="5">
    <location>
        <position position="12"/>
    </location>
    <ligand>
        <name>[4Fe-4S] cluster</name>
        <dbReference type="ChEBI" id="CHEBI:49883"/>
    </ligand>
</feature>
<dbReference type="PANTHER" id="PTHR30426">
    <property type="entry name" value="4-HYDROXY-3-METHYLBUT-2-ENYL DIPHOSPHATE REDUCTASE"/>
    <property type="match status" value="1"/>
</dbReference>